<dbReference type="GO" id="GO:0030246">
    <property type="term" value="F:carbohydrate binding"/>
    <property type="evidence" value="ECO:0007669"/>
    <property type="project" value="InterPro"/>
</dbReference>
<reference evidence="2" key="1">
    <citation type="submission" date="2017-06" db="EMBL/GenBank/DDBJ databases">
        <title>Genome analysis of Fimbriiglobus ruber SP5, the first member of the order Planctomycetales with confirmed chitinolytic capability.</title>
        <authorList>
            <person name="Ravin N.V."/>
            <person name="Rakitin A.L."/>
            <person name="Ivanova A.A."/>
            <person name="Beletsky A.V."/>
            <person name="Kulichevskaya I.S."/>
            <person name="Mardanov A.V."/>
            <person name="Dedysh S.N."/>
        </authorList>
    </citation>
    <scope>NUCLEOTIDE SEQUENCE [LARGE SCALE GENOMIC DNA]</scope>
    <source>
        <strain evidence="2">SP5</strain>
    </source>
</reference>
<dbReference type="AlphaFoldDB" id="A0A225DPA4"/>
<gene>
    <name evidence="1" type="ORF">FRUB_07117</name>
</gene>
<organism evidence="1 2">
    <name type="scientific">Fimbriiglobus ruber</name>
    <dbReference type="NCBI Taxonomy" id="1908690"/>
    <lineage>
        <taxon>Bacteria</taxon>
        <taxon>Pseudomonadati</taxon>
        <taxon>Planctomycetota</taxon>
        <taxon>Planctomycetia</taxon>
        <taxon>Gemmatales</taxon>
        <taxon>Gemmataceae</taxon>
        <taxon>Fimbriiglobus</taxon>
    </lineage>
</organism>
<dbReference type="Proteomes" id="UP000214646">
    <property type="component" value="Unassembled WGS sequence"/>
</dbReference>
<sequence length="139" mass="15491">MLVLGALLIVVAGVWTFWLSWFDLPPHTGVQGMCQETVYESAPGTAAGFKVVRSRPRVGCPVVIEQMYHRSQVAVVRADADGRFRVDLRPGTYQVRFLHDQQAVPVTSTGARPPQTPSAYIEVRHGLYTMVQLEQPVDR</sequence>
<proteinExistence type="predicted"/>
<name>A0A225DPA4_9BACT</name>
<accession>A0A225DPA4</accession>
<evidence type="ECO:0000313" key="1">
    <source>
        <dbReference type="EMBL" id="OWK37997.1"/>
    </source>
</evidence>
<keyword evidence="2" id="KW-1185">Reference proteome</keyword>
<evidence type="ECO:0000313" key="2">
    <source>
        <dbReference type="Proteomes" id="UP000214646"/>
    </source>
</evidence>
<dbReference type="SUPFAM" id="SSF49452">
    <property type="entry name" value="Starch-binding domain-like"/>
    <property type="match status" value="1"/>
</dbReference>
<protein>
    <recommendedName>
        <fullName evidence="3">Carboxypeptidase regulatory-like domain-containing protein</fullName>
    </recommendedName>
</protein>
<dbReference type="EMBL" id="NIDE01000014">
    <property type="protein sequence ID" value="OWK37997.1"/>
    <property type="molecule type" value="Genomic_DNA"/>
</dbReference>
<evidence type="ECO:0008006" key="3">
    <source>
        <dbReference type="Google" id="ProtNLM"/>
    </source>
</evidence>
<comment type="caution">
    <text evidence="1">The sequence shown here is derived from an EMBL/GenBank/DDBJ whole genome shotgun (WGS) entry which is preliminary data.</text>
</comment>
<dbReference type="InterPro" id="IPR013784">
    <property type="entry name" value="Carb-bd-like_fold"/>
</dbReference>